<dbReference type="EMBL" id="KV423947">
    <property type="protein sequence ID" value="KZT58824.1"/>
    <property type="molecule type" value="Genomic_DNA"/>
</dbReference>
<evidence type="ECO:0000313" key="2">
    <source>
        <dbReference type="EMBL" id="KZT58824.1"/>
    </source>
</evidence>
<evidence type="ECO:0000313" key="3">
    <source>
        <dbReference type="Proteomes" id="UP000076842"/>
    </source>
</evidence>
<reference evidence="2 3" key="1">
    <citation type="journal article" date="2016" name="Mol. Biol. Evol.">
        <title>Comparative Genomics of Early-Diverging Mushroom-Forming Fungi Provides Insights into the Origins of Lignocellulose Decay Capabilities.</title>
        <authorList>
            <person name="Nagy L.G."/>
            <person name="Riley R."/>
            <person name="Tritt A."/>
            <person name="Adam C."/>
            <person name="Daum C."/>
            <person name="Floudas D."/>
            <person name="Sun H."/>
            <person name="Yadav J.S."/>
            <person name="Pangilinan J."/>
            <person name="Larsson K.H."/>
            <person name="Matsuura K."/>
            <person name="Barry K."/>
            <person name="Labutti K."/>
            <person name="Kuo R."/>
            <person name="Ohm R.A."/>
            <person name="Bhattacharya S.S."/>
            <person name="Shirouzu T."/>
            <person name="Yoshinaga Y."/>
            <person name="Martin F.M."/>
            <person name="Grigoriev I.V."/>
            <person name="Hibbett D.S."/>
        </authorList>
    </citation>
    <scope>NUCLEOTIDE SEQUENCE [LARGE SCALE GENOMIC DNA]</scope>
    <source>
        <strain evidence="2 3">HHB12733</strain>
    </source>
</reference>
<organism evidence="2 3">
    <name type="scientific">Calocera cornea HHB12733</name>
    <dbReference type="NCBI Taxonomy" id="1353952"/>
    <lineage>
        <taxon>Eukaryota</taxon>
        <taxon>Fungi</taxon>
        <taxon>Dikarya</taxon>
        <taxon>Basidiomycota</taxon>
        <taxon>Agaricomycotina</taxon>
        <taxon>Dacrymycetes</taxon>
        <taxon>Dacrymycetales</taxon>
        <taxon>Dacrymycetaceae</taxon>
        <taxon>Calocera</taxon>
    </lineage>
</organism>
<dbReference type="AlphaFoldDB" id="A0A165H3L8"/>
<dbReference type="Proteomes" id="UP000076842">
    <property type="component" value="Unassembled WGS sequence"/>
</dbReference>
<evidence type="ECO:0000256" key="1">
    <source>
        <dbReference type="SAM" id="MobiDB-lite"/>
    </source>
</evidence>
<dbReference type="InParanoid" id="A0A165H3L8"/>
<accession>A0A165H3L8</accession>
<proteinExistence type="predicted"/>
<protein>
    <submittedName>
        <fullName evidence="2">Uncharacterized protein</fullName>
    </submittedName>
</protein>
<gene>
    <name evidence="2" type="ORF">CALCODRAFT_228857</name>
</gene>
<feature type="region of interest" description="Disordered" evidence="1">
    <location>
        <begin position="1"/>
        <end position="41"/>
    </location>
</feature>
<sequence>MTWPTHLDNTHAVPDPIREITNSPVAPRLDRPPKHSGYPPHNHKTIPLFCIRLARPDPTPLGLHAIVPSFPLRHPHVLDPIPCLHYVQPISVHLPWAPKPQSHTKNRSSSNIQFHITITLSLVFSHFYAPIDLLLPSVISALVALLCPCCLTNPRKDSPT</sequence>
<keyword evidence="3" id="KW-1185">Reference proteome</keyword>
<name>A0A165H3L8_9BASI</name>